<name>A0A6L5Y5B4_9FIRM</name>
<sequence>MKTTGTYRDTIIEIDLQKLYDNFLKIREMNGPDVSVMAVVKADAYGHGAVRIARTLMDAGAAYLAVATLSEAMELRSVYPDYPVFILGHTPDQYLHYVIENHITQTIFSYDQARLLSRYAEKQNTIAKVHLKVDTGLHRLGQVPGEAYRKEILRMTKLPNLEIEGIFSHLALTNREENEKQFHSFTDFVRTLERDGLSFQYKHISDSIACVDYPEYRLNMVRPGSLIYGMHSFHLGYLPVVPAVRFLTRVSELHRLQPGEGVSYDYVWRAQRPSIVATLPFGYVDGLFRSIQGKGYVSIHGEKAPLIGVMCMDQCIVDVTDIPDVAPGDLAIILSDGSDGAMTAEEASKLTGTIKNDILVSLGTRPERIYINDPSE</sequence>
<dbReference type="GO" id="GO:0005829">
    <property type="term" value="C:cytosol"/>
    <property type="evidence" value="ECO:0007669"/>
    <property type="project" value="TreeGrafter"/>
</dbReference>
<feature type="active site" description="Proton acceptor; specific for D-alanine" evidence="4">
    <location>
        <position position="41"/>
    </location>
</feature>
<dbReference type="FunFam" id="3.20.20.10:FF:000002">
    <property type="entry name" value="Alanine racemase"/>
    <property type="match status" value="1"/>
</dbReference>
<dbReference type="UniPathway" id="UPA00042">
    <property type="reaction ID" value="UER00497"/>
</dbReference>
<dbReference type="GeneID" id="303114235"/>
<dbReference type="GO" id="GO:0008784">
    <property type="term" value="F:alanine racemase activity"/>
    <property type="evidence" value="ECO:0007669"/>
    <property type="project" value="UniProtKB-UniRule"/>
</dbReference>
<dbReference type="Pfam" id="PF01168">
    <property type="entry name" value="Ala_racemase_N"/>
    <property type="match status" value="1"/>
</dbReference>
<dbReference type="Proteomes" id="UP000474676">
    <property type="component" value="Unassembled WGS sequence"/>
</dbReference>
<dbReference type="Gene3D" id="2.40.37.10">
    <property type="entry name" value="Lyase, Ornithine Decarboxylase, Chain A, domain 1"/>
    <property type="match status" value="1"/>
</dbReference>
<dbReference type="InterPro" id="IPR000821">
    <property type="entry name" value="Ala_racemase"/>
</dbReference>
<organism evidence="8 9">
    <name type="scientific">Hornefia butyriciproducens</name>
    <dbReference type="NCBI Taxonomy" id="2652293"/>
    <lineage>
        <taxon>Bacteria</taxon>
        <taxon>Bacillati</taxon>
        <taxon>Bacillota</taxon>
        <taxon>Clostridia</taxon>
        <taxon>Peptostreptococcales</taxon>
        <taxon>Anaerovoracaceae</taxon>
        <taxon>Hornefia</taxon>
    </lineage>
</organism>
<dbReference type="SUPFAM" id="SSF50621">
    <property type="entry name" value="Alanine racemase C-terminal domain-like"/>
    <property type="match status" value="1"/>
</dbReference>
<evidence type="ECO:0000313" key="8">
    <source>
        <dbReference type="EMBL" id="MST51252.1"/>
    </source>
</evidence>
<dbReference type="Gene3D" id="3.20.20.10">
    <property type="entry name" value="Alanine racemase"/>
    <property type="match status" value="1"/>
</dbReference>
<comment type="catalytic activity">
    <reaction evidence="4">
        <text>L-alanine = D-alanine</text>
        <dbReference type="Rhea" id="RHEA:20249"/>
        <dbReference type="ChEBI" id="CHEBI:57416"/>
        <dbReference type="ChEBI" id="CHEBI:57972"/>
        <dbReference type="EC" id="5.1.1.1"/>
    </reaction>
</comment>
<proteinExistence type="inferred from homology"/>
<dbReference type="PANTHER" id="PTHR30511:SF0">
    <property type="entry name" value="ALANINE RACEMASE, CATABOLIC-RELATED"/>
    <property type="match status" value="1"/>
</dbReference>
<keyword evidence="9" id="KW-1185">Reference proteome</keyword>
<dbReference type="CDD" id="cd00430">
    <property type="entry name" value="PLPDE_III_AR"/>
    <property type="match status" value="1"/>
</dbReference>
<dbReference type="InterPro" id="IPR001608">
    <property type="entry name" value="Ala_racemase_N"/>
</dbReference>
<feature type="binding site" evidence="4 6">
    <location>
        <position position="139"/>
    </location>
    <ligand>
        <name>substrate</name>
    </ligand>
</feature>
<dbReference type="NCBIfam" id="TIGR00492">
    <property type="entry name" value="alr"/>
    <property type="match status" value="1"/>
</dbReference>
<dbReference type="GO" id="GO:0009252">
    <property type="term" value="P:peptidoglycan biosynthetic process"/>
    <property type="evidence" value="ECO:0007669"/>
    <property type="project" value="TreeGrafter"/>
</dbReference>
<dbReference type="PANTHER" id="PTHR30511">
    <property type="entry name" value="ALANINE RACEMASE"/>
    <property type="match status" value="1"/>
</dbReference>
<feature type="active site" description="Proton acceptor; specific for L-alanine" evidence="4">
    <location>
        <position position="264"/>
    </location>
</feature>
<comment type="caution">
    <text evidence="8">The sequence shown here is derived from an EMBL/GenBank/DDBJ whole genome shotgun (WGS) entry which is preliminary data.</text>
</comment>
<dbReference type="PRINTS" id="PR00992">
    <property type="entry name" value="ALARACEMASE"/>
</dbReference>
<comment type="cofactor">
    <cofactor evidence="1 4 5">
        <name>pyridoxal 5'-phosphate</name>
        <dbReference type="ChEBI" id="CHEBI:597326"/>
    </cofactor>
</comment>
<dbReference type="SUPFAM" id="SSF51419">
    <property type="entry name" value="PLP-binding barrel"/>
    <property type="match status" value="1"/>
</dbReference>
<evidence type="ECO:0000256" key="1">
    <source>
        <dbReference type="ARBA" id="ARBA00001933"/>
    </source>
</evidence>
<evidence type="ECO:0000259" key="7">
    <source>
        <dbReference type="SMART" id="SM01005"/>
    </source>
</evidence>
<evidence type="ECO:0000256" key="4">
    <source>
        <dbReference type="HAMAP-Rule" id="MF_01201"/>
    </source>
</evidence>
<dbReference type="InterPro" id="IPR020622">
    <property type="entry name" value="Ala_racemase_pyridoxalP-BS"/>
</dbReference>
<dbReference type="InterPro" id="IPR029066">
    <property type="entry name" value="PLP-binding_barrel"/>
</dbReference>
<dbReference type="EC" id="5.1.1.1" evidence="4"/>
<feature type="domain" description="Alanine racemase C-terminal" evidence="7">
    <location>
        <begin position="243"/>
        <end position="371"/>
    </location>
</feature>
<dbReference type="Pfam" id="PF00842">
    <property type="entry name" value="Ala_racemase_C"/>
    <property type="match status" value="1"/>
</dbReference>
<keyword evidence="3 4" id="KW-0413">Isomerase</keyword>
<protein>
    <recommendedName>
        <fullName evidence="4">Alanine racemase</fullName>
        <ecNumber evidence="4">5.1.1.1</ecNumber>
    </recommendedName>
</protein>
<gene>
    <name evidence="8" type="primary">alr</name>
    <name evidence="8" type="ORF">FYJ64_02765</name>
</gene>
<evidence type="ECO:0000256" key="5">
    <source>
        <dbReference type="PIRSR" id="PIRSR600821-50"/>
    </source>
</evidence>
<dbReference type="EMBL" id="VUMZ01000002">
    <property type="protein sequence ID" value="MST51252.1"/>
    <property type="molecule type" value="Genomic_DNA"/>
</dbReference>
<dbReference type="RefSeq" id="WP_154573739.1">
    <property type="nucleotide sequence ID" value="NZ_VUMZ01000002.1"/>
</dbReference>
<feature type="binding site" evidence="4 6">
    <location>
        <position position="312"/>
    </location>
    <ligand>
        <name>substrate</name>
    </ligand>
</feature>
<evidence type="ECO:0000313" key="9">
    <source>
        <dbReference type="Proteomes" id="UP000474676"/>
    </source>
</evidence>
<dbReference type="PROSITE" id="PS00395">
    <property type="entry name" value="ALANINE_RACEMASE"/>
    <property type="match status" value="1"/>
</dbReference>
<dbReference type="GO" id="GO:0030170">
    <property type="term" value="F:pyridoxal phosphate binding"/>
    <property type="evidence" value="ECO:0007669"/>
    <property type="project" value="UniProtKB-UniRule"/>
</dbReference>
<accession>A0A6L5Y5B4</accession>
<comment type="pathway">
    <text evidence="4">Amino-acid biosynthesis; D-alanine biosynthesis; D-alanine from L-alanine: step 1/1.</text>
</comment>
<dbReference type="HAMAP" id="MF_01201">
    <property type="entry name" value="Ala_racemase"/>
    <property type="match status" value="1"/>
</dbReference>
<dbReference type="InterPro" id="IPR011079">
    <property type="entry name" value="Ala_racemase_C"/>
</dbReference>
<comment type="function">
    <text evidence="4">Catalyzes the interconversion of L-alanine and D-alanine. May also act on other amino acids.</text>
</comment>
<dbReference type="GO" id="GO:0030632">
    <property type="term" value="P:D-alanine biosynthetic process"/>
    <property type="evidence" value="ECO:0007669"/>
    <property type="project" value="UniProtKB-UniRule"/>
</dbReference>
<feature type="modified residue" description="N6-(pyridoxal phosphate)lysine" evidence="4 5">
    <location>
        <position position="41"/>
    </location>
</feature>
<dbReference type="AlphaFoldDB" id="A0A6L5Y5B4"/>
<reference evidence="8 9" key="1">
    <citation type="submission" date="2019-08" db="EMBL/GenBank/DDBJ databases">
        <title>In-depth cultivation of the pig gut microbiome towards novel bacterial diversity and tailored functional studies.</title>
        <authorList>
            <person name="Wylensek D."/>
            <person name="Hitch T.C.A."/>
            <person name="Clavel T."/>
        </authorList>
    </citation>
    <scope>NUCLEOTIDE SEQUENCE [LARGE SCALE GENOMIC DNA]</scope>
    <source>
        <strain evidence="8 9">WCA-MUC-591-APC-3H</strain>
    </source>
</reference>
<comment type="similarity">
    <text evidence="4">Belongs to the alanine racemase family.</text>
</comment>
<dbReference type="InterPro" id="IPR009006">
    <property type="entry name" value="Ala_racemase/Decarboxylase_C"/>
</dbReference>
<evidence type="ECO:0000256" key="2">
    <source>
        <dbReference type="ARBA" id="ARBA00022898"/>
    </source>
</evidence>
<dbReference type="SMART" id="SM01005">
    <property type="entry name" value="Ala_racemase_C"/>
    <property type="match status" value="1"/>
</dbReference>
<evidence type="ECO:0000256" key="3">
    <source>
        <dbReference type="ARBA" id="ARBA00023235"/>
    </source>
</evidence>
<evidence type="ECO:0000256" key="6">
    <source>
        <dbReference type="PIRSR" id="PIRSR600821-52"/>
    </source>
</evidence>
<keyword evidence="2 4" id="KW-0663">Pyridoxal phosphate</keyword>